<accession>A0A2I2GEN1</accession>
<reference evidence="7 8" key="1">
    <citation type="submission" date="2016-12" db="EMBL/GenBank/DDBJ databases">
        <title>The genomes of Aspergillus section Nigri reveals drivers in fungal speciation.</title>
        <authorList>
            <consortium name="DOE Joint Genome Institute"/>
            <person name="Vesth T.C."/>
            <person name="Nybo J."/>
            <person name="Theobald S."/>
            <person name="Brandl J."/>
            <person name="Frisvad J.C."/>
            <person name="Nielsen K.F."/>
            <person name="Lyhne E.K."/>
            <person name="Kogle M.E."/>
            <person name="Kuo A."/>
            <person name="Riley R."/>
            <person name="Clum A."/>
            <person name="Nolan M."/>
            <person name="Lipzen A."/>
            <person name="Salamov A."/>
            <person name="Henrissat B."/>
            <person name="Wiebenga A."/>
            <person name="De Vries R.P."/>
            <person name="Grigoriev I.V."/>
            <person name="Mortensen U.H."/>
            <person name="Andersen M.R."/>
            <person name="Baker S.E."/>
        </authorList>
    </citation>
    <scope>NUCLEOTIDE SEQUENCE [LARGE SCALE GENOMIC DNA]</scope>
    <source>
        <strain evidence="7 8">IBT 23096</strain>
    </source>
</reference>
<name>A0A2I2GEN1_9EURO</name>
<dbReference type="GeneID" id="36554366"/>
<dbReference type="GO" id="GO:0050660">
    <property type="term" value="F:flavin adenine dinucleotide binding"/>
    <property type="evidence" value="ECO:0007669"/>
    <property type="project" value="InterPro"/>
</dbReference>
<keyword evidence="6" id="KW-0812">Transmembrane</keyword>
<keyword evidence="3" id="KW-0285">Flavoprotein</keyword>
<evidence type="ECO:0000313" key="7">
    <source>
        <dbReference type="EMBL" id="PLB51297.1"/>
    </source>
</evidence>
<keyword evidence="8" id="KW-1185">Reference proteome</keyword>
<dbReference type="Pfam" id="PF00743">
    <property type="entry name" value="FMO-like"/>
    <property type="match status" value="1"/>
</dbReference>
<evidence type="ECO:0000256" key="3">
    <source>
        <dbReference type="ARBA" id="ARBA00022630"/>
    </source>
</evidence>
<dbReference type="RefSeq" id="XP_024706599.1">
    <property type="nucleotide sequence ID" value="XM_024846667.1"/>
</dbReference>
<dbReference type="Gene3D" id="3.50.50.60">
    <property type="entry name" value="FAD/NAD(P)-binding domain"/>
    <property type="match status" value="2"/>
</dbReference>
<keyword evidence="6" id="KW-1133">Transmembrane helix</keyword>
<evidence type="ECO:0000313" key="8">
    <source>
        <dbReference type="Proteomes" id="UP000234275"/>
    </source>
</evidence>
<proteinExistence type="inferred from homology"/>
<keyword evidence="4" id="KW-0274">FAD</keyword>
<keyword evidence="6" id="KW-0472">Membrane</keyword>
<dbReference type="STRING" id="1392250.A0A2I2GEN1"/>
<evidence type="ECO:0000256" key="6">
    <source>
        <dbReference type="SAM" id="Phobius"/>
    </source>
</evidence>
<dbReference type="GO" id="GO:0004499">
    <property type="term" value="F:N,N-dimethylaniline monooxygenase activity"/>
    <property type="evidence" value="ECO:0007669"/>
    <property type="project" value="InterPro"/>
</dbReference>
<protein>
    <submittedName>
        <fullName evidence="7">FAD/NAD(P)-binding domain-containing protein</fullName>
    </submittedName>
</protein>
<organism evidence="7 8">
    <name type="scientific">Aspergillus steynii IBT 23096</name>
    <dbReference type="NCBI Taxonomy" id="1392250"/>
    <lineage>
        <taxon>Eukaryota</taxon>
        <taxon>Fungi</taxon>
        <taxon>Dikarya</taxon>
        <taxon>Ascomycota</taxon>
        <taxon>Pezizomycotina</taxon>
        <taxon>Eurotiomycetes</taxon>
        <taxon>Eurotiomycetidae</taxon>
        <taxon>Eurotiales</taxon>
        <taxon>Aspergillaceae</taxon>
        <taxon>Aspergillus</taxon>
        <taxon>Aspergillus subgen. Circumdati</taxon>
    </lineage>
</organism>
<sequence length="584" mass="65684">MADSRTSRNVGNRDFTQATVVIIGAGISGLCMAIDLLRKTSCRNFVILEKGSQVGGTWFDNKYPGCACDVWSTLYSFSFAQKSDWSRAYPGQEEILQYIISVAERFGLFKYIRFNSAVQEARWDDEKQHWTVDVEVGGAKDRQYIESYQITTNFLVSAVGQLNAPYWPSLTGLDEFTGKLMHSARWDWSYDFTGKRVAVIGNGATAVQIVANIAPSVSQLTVYQRTPNWVNPRNDAPLSSLHQFLLSRIPPLRWLKRSLQMQIRELTHLALAHPTSVFSDYVRNKSIASMKAQLPDKPEYWDKLVPKYAPGCKRILVIDDYYSTLNRKNVALDTRPIRGLTEQGVQTDDGAEAEFDLIVLATGFRAVEFMHPIRVFGKNGRPLSEIWKDGAAAYKGATVEDMPNFGMLFGPNTSLGHNSIILMIEAQSRYLSTLIQGVVKAKKSGKSLAITPRPEVVQRYNEEIHARLEKTSLADPNCHSWYKTESGKITTTWPGTAVQYQREMSRVCWEDYVVEGTGKQLVKGKKVYLGRVVEEIPVSYPALILGMVGFVAGGVGWMNGLTGERVGQWVWQVGLRLKERYLLL</sequence>
<evidence type="ECO:0000256" key="4">
    <source>
        <dbReference type="ARBA" id="ARBA00022827"/>
    </source>
</evidence>
<evidence type="ECO:0000256" key="2">
    <source>
        <dbReference type="ARBA" id="ARBA00010139"/>
    </source>
</evidence>
<gene>
    <name evidence="7" type="ORF">P170DRAFT_407090</name>
</gene>
<dbReference type="InterPro" id="IPR020946">
    <property type="entry name" value="Flavin_mOase-like"/>
</dbReference>
<dbReference type="EMBL" id="MSFO01000003">
    <property type="protein sequence ID" value="PLB51297.1"/>
    <property type="molecule type" value="Genomic_DNA"/>
</dbReference>
<dbReference type="GO" id="GO:0050661">
    <property type="term" value="F:NADP binding"/>
    <property type="evidence" value="ECO:0007669"/>
    <property type="project" value="InterPro"/>
</dbReference>
<keyword evidence="5" id="KW-0560">Oxidoreductase</keyword>
<dbReference type="SUPFAM" id="SSF51905">
    <property type="entry name" value="FAD/NAD(P)-binding domain"/>
    <property type="match status" value="1"/>
</dbReference>
<feature type="transmembrane region" description="Helical" evidence="6">
    <location>
        <begin position="538"/>
        <end position="558"/>
    </location>
</feature>
<dbReference type="InterPro" id="IPR051209">
    <property type="entry name" value="FAD-bind_Monooxygenase_sf"/>
</dbReference>
<dbReference type="AlphaFoldDB" id="A0A2I2GEN1"/>
<comment type="cofactor">
    <cofactor evidence="1">
        <name>FAD</name>
        <dbReference type="ChEBI" id="CHEBI:57692"/>
    </cofactor>
</comment>
<dbReference type="PANTHER" id="PTHR42877:SF4">
    <property type="entry name" value="FAD_NAD(P)-BINDING DOMAIN-CONTAINING PROTEIN-RELATED"/>
    <property type="match status" value="1"/>
</dbReference>
<dbReference type="Proteomes" id="UP000234275">
    <property type="component" value="Unassembled WGS sequence"/>
</dbReference>
<dbReference type="PANTHER" id="PTHR42877">
    <property type="entry name" value="L-ORNITHINE N(5)-MONOOXYGENASE-RELATED"/>
    <property type="match status" value="1"/>
</dbReference>
<evidence type="ECO:0000256" key="1">
    <source>
        <dbReference type="ARBA" id="ARBA00001974"/>
    </source>
</evidence>
<dbReference type="VEuPathDB" id="FungiDB:P170DRAFT_407090"/>
<dbReference type="OrthoDB" id="74360at2759"/>
<dbReference type="InterPro" id="IPR036188">
    <property type="entry name" value="FAD/NAD-bd_sf"/>
</dbReference>
<feature type="transmembrane region" description="Helical" evidence="6">
    <location>
        <begin position="15"/>
        <end position="37"/>
    </location>
</feature>
<comment type="caution">
    <text evidence="7">The sequence shown here is derived from an EMBL/GenBank/DDBJ whole genome shotgun (WGS) entry which is preliminary data.</text>
</comment>
<evidence type="ECO:0000256" key="5">
    <source>
        <dbReference type="ARBA" id="ARBA00023002"/>
    </source>
</evidence>
<comment type="similarity">
    <text evidence="2">Belongs to the FAD-binding monooxygenase family.</text>
</comment>